<name>A0ACB5SFJ1_9PEZI</name>
<accession>A0ACB5SFJ1</accession>
<organism evidence="1 2">
    <name type="scientific">Neofusicoccum parvum</name>
    <dbReference type="NCBI Taxonomy" id="310453"/>
    <lineage>
        <taxon>Eukaryota</taxon>
        <taxon>Fungi</taxon>
        <taxon>Dikarya</taxon>
        <taxon>Ascomycota</taxon>
        <taxon>Pezizomycotina</taxon>
        <taxon>Dothideomycetes</taxon>
        <taxon>Dothideomycetes incertae sedis</taxon>
        <taxon>Botryosphaeriales</taxon>
        <taxon>Botryosphaeriaceae</taxon>
        <taxon>Neofusicoccum</taxon>
    </lineage>
</organism>
<comment type="caution">
    <text evidence="1">The sequence shown here is derived from an EMBL/GenBank/DDBJ whole genome shotgun (WGS) entry which is preliminary data.</text>
</comment>
<keyword evidence="2" id="KW-1185">Reference proteome</keyword>
<reference evidence="1" key="1">
    <citation type="submission" date="2024-09" db="EMBL/GenBank/DDBJ databases">
        <title>Draft Genome Sequences of Neofusicoccum parvum.</title>
        <authorList>
            <person name="Ashida A."/>
            <person name="Camagna M."/>
            <person name="Tanaka A."/>
            <person name="Takemoto D."/>
        </authorList>
    </citation>
    <scope>NUCLEOTIDE SEQUENCE</scope>
    <source>
        <strain evidence="1">PPO83</strain>
    </source>
</reference>
<protein>
    <submittedName>
        <fullName evidence="1">Uncharacterized protein</fullName>
    </submittedName>
</protein>
<dbReference type="EMBL" id="BSXG01000083">
    <property type="protein sequence ID" value="GME38299.1"/>
    <property type="molecule type" value="Genomic_DNA"/>
</dbReference>
<gene>
    <name evidence="1" type="primary">g10969</name>
    <name evidence="1" type="ORF">NpPPO83_00010969</name>
</gene>
<proteinExistence type="predicted"/>
<sequence length="109" mass="12250">MSDKQPTTSNATRTPPPAPHKPPTPPQRTAANHIAALEYELQHELSTRDALQQIATLQAEVAHEMAKHAALQQSLRDAEEKCRAMEQKFEWGKTRVQAMEEMLDRNGLP</sequence>
<evidence type="ECO:0000313" key="1">
    <source>
        <dbReference type="EMBL" id="GME38299.1"/>
    </source>
</evidence>
<evidence type="ECO:0000313" key="2">
    <source>
        <dbReference type="Proteomes" id="UP001165186"/>
    </source>
</evidence>
<dbReference type="Proteomes" id="UP001165186">
    <property type="component" value="Unassembled WGS sequence"/>
</dbReference>